<dbReference type="PANTHER" id="PTHR43141">
    <property type="entry name" value="CYTOCHROME BD2 SUBUNIT II"/>
    <property type="match status" value="1"/>
</dbReference>
<dbReference type="Proteomes" id="UP000295696">
    <property type="component" value="Unassembled WGS sequence"/>
</dbReference>
<evidence type="ECO:0000256" key="4">
    <source>
        <dbReference type="ARBA" id="ARBA00022692"/>
    </source>
</evidence>
<dbReference type="PANTHER" id="PTHR43141:SF4">
    <property type="entry name" value="CYTOCHROME BD2 SUBUNIT II"/>
    <property type="match status" value="1"/>
</dbReference>
<comment type="similarity">
    <text evidence="2">Belongs to the cytochrome ubiquinol oxidase subunit 2 family.</text>
</comment>
<proteinExistence type="inferred from homology"/>
<feature type="transmembrane region" description="Helical" evidence="7">
    <location>
        <begin position="93"/>
        <end position="117"/>
    </location>
</feature>
<dbReference type="GO" id="GO:0070069">
    <property type="term" value="C:cytochrome complex"/>
    <property type="evidence" value="ECO:0007669"/>
    <property type="project" value="TreeGrafter"/>
</dbReference>
<dbReference type="GO" id="GO:0019646">
    <property type="term" value="P:aerobic electron transport chain"/>
    <property type="evidence" value="ECO:0007669"/>
    <property type="project" value="TreeGrafter"/>
</dbReference>
<feature type="transmembrane region" description="Helical" evidence="7">
    <location>
        <begin position="168"/>
        <end position="185"/>
    </location>
</feature>
<reference evidence="8 9" key="1">
    <citation type="submission" date="2019-03" db="EMBL/GenBank/DDBJ databases">
        <title>Genomic Encyclopedia of Type Strains, Phase IV (KMG-IV): sequencing the most valuable type-strain genomes for metagenomic binning, comparative biology and taxonomic classification.</title>
        <authorList>
            <person name="Goeker M."/>
        </authorList>
    </citation>
    <scope>NUCLEOTIDE SEQUENCE [LARGE SCALE GENOMIC DNA]</scope>
    <source>
        <strain evidence="8 9">DSM 104836</strain>
    </source>
</reference>
<keyword evidence="5 7" id="KW-1133">Transmembrane helix</keyword>
<dbReference type="GO" id="GO:0016682">
    <property type="term" value="F:oxidoreductase activity, acting on diphenols and related substances as donors, oxygen as acceptor"/>
    <property type="evidence" value="ECO:0007669"/>
    <property type="project" value="TreeGrafter"/>
</dbReference>
<comment type="subcellular location">
    <subcellularLocation>
        <location evidence="1">Cell membrane</location>
        <topology evidence="1">Multi-pass membrane protein</topology>
    </subcellularLocation>
</comment>
<evidence type="ECO:0000256" key="6">
    <source>
        <dbReference type="ARBA" id="ARBA00023136"/>
    </source>
</evidence>
<organism evidence="8 9">
    <name type="scientific">Primorskyibacter sedentarius</name>
    <dbReference type="NCBI Taxonomy" id="745311"/>
    <lineage>
        <taxon>Bacteria</taxon>
        <taxon>Pseudomonadati</taxon>
        <taxon>Pseudomonadota</taxon>
        <taxon>Alphaproteobacteria</taxon>
        <taxon>Rhodobacterales</taxon>
        <taxon>Roseobacteraceae</taxon>
        <taxon>Primorskyibacter</taxon>
    </lineage>
</organism>
<accession>A0A4R3INB5</accession>
<feature type="transmembrane region" description="Helical" evidence="7">
    <location>
        <begin position="129"/>
        <end position="148"/>
    </location>
</feature>
<evidence type="ECO:0000313" key="8">
    <source>
        <dbReference type="EMBL" id="TCS51304.1"/>
    </source>
</evidence>
<feature type="transmembrane region" description="Helical" evidence="7">
    <location>
        <begin position="62"/>
        <end position="81"/>
    </location>
</feature>
<name>A0A4R3INB5_9RHOB</name>
<gene>
    <name evidence="8" type="ORF">EDD52_14212</name>
</gene>
<feature type="transmembrane region" description="Helical" evidence="7">
    <location>
        <begin position="28"/>
        <end position="50"/>
    </location>
</feature>
<evidence type="ECO:0000256" key="2">
    <source>
        <dbReference type="ARBA" id="ARBA00007543"/>
    </source>
</evidence>
<evidence type="ECO:0000256" key="3">
    <source>
        <dbReference type="ARBA" id="ARBA00022475"/>
    </source>
</evidence>
<protein>
    <submittedName>
        <fullName evidence="8">Bd-type cytochrome oxidase subunit II</fullName>
    </submittedName>
</protein>
<dbReference type="GO" id="GO:0005886">
    <property type="term" value="C:plasma membrane"/>
    <property type="evidence" value="ECO:0007669"/>
    <property type="project" value="UniProtKB-SubCell"/>
</dbReference>
<evidence type="ECO:0000256" key="5">
    <source>
        <dbReference type="ARBA" id="ARBA00022989"/>
    </source>
</evidence>
<dbReference type="GO" id="GO:0009055">
    <property type="term" value="F:electron transfer activity"/>
    <property type="evidence" value="ECO:0007669"/>
    <property type="project" value="TreeGrafter"/>
</dbReference>
<dbReference type="AlphaFoldDB" id="A0A4R3INB5"/>
<dbReference type="Pfam" id="PF02322">
    <property type="entry name" value="Cyt_bd_oxida_II"/>
    <property type="match status" value="1"/>
</dbReference>
<keyword evidence="9" id="KW-1185">Reference proteome</keyword>
<evidence type="ECO:0000256" key="7">
    <source>
        <dbReference type="SAM" id="Phobius"/>
    </source>
</evidence>
<comment type="caution">
    <text evidence="8">The sequence shown here is derived from an EMBL/GenBank/DDBJ whole genome shotgun (WGS) entry which is preliminary data.</text>
</comment>
<keyword evidence="4 7" id="KW-0812">Transmembrane</keyword>
<evidence type="ECO:0000313" key="9">
    <source>
        <dbReference type="Proteomes" id="UP000295696"/>
    </source>
</evidence>
<sequence length="279" mass="30074">MALGALVQGITTEGRAYAGGNWDWLTPFSSLTALALLVGYAMLGATWLIVKTEGETLECASRFARPLGVALLVLIGAISLITPLQQPEYLLRWFGWPSGLWSAIVPVLLGFTVWQLWKGLRDGDHFRPFLASVAVFVLCYAGLGISFYPNLVPPSLTIAAAAAPDSSLAFLLVGAAVLIPTILATRHNPTGCSEAKFDQRMDTTNAAMGLVCGSLFRRNHDAGWHRIAHSIGIVLTPLCERSAPTAMLKKAETQICEDRNLPKLFTTNKSGKASYATEQ</sequence>
<dbReference type="EMBL" id="SLZU01000042">
    <property type="protein sequence ID" value="TCS51304.1"/>
    <property type="molecule type" value="Genomic_DNA"/>
</dbReference>
<evidence type="ECO:0000256" key="1">
    <source>
        <dbReference type="ARBA" id="ARBA00004651"/>
    </source>
</evidence>
<dbReference type="InterPro" id="IPR003317">
    <property type="entry name" value="Cyt-d_oxidase_su2"/>
</dbReference>
<keyword evidence="3" id="KW-1003">Cell membrane</keyword>
<keyword evidence="6 7" id="KW-0472">Membrane</keyword>